<dbReference type="EMBL" id="VORB01000001">
    <property type="protein sequence ID" value="TXC85041.1"/>
    <property type="molecule type" value="Genomic_DNA"/>
</dbReference>
<keyword evidence="1" id="KW-1133">Transmembrane helix</keyword>
<keyword evidence="1" id="KW-0472">Membrane</keyword>
<keyword evidence="2" id="KW-0732">Signal</keyword>
<dbReference type="AlphaFoldDB" id="A0A5C6VK85"/>
<keyword evidence="1" id="KW-0812">Transmembrane</keyword>
<dbReference type="Proteomes" id="UP000321168">
    <property type="component" value="Unassembled WGS sequence"/>
</dbReference>
<feature type="signal peptide" evidence="2">
    <location>
        <begin position="1"/>
        <end position="23"/>
    </location>
</feature>
<proteinExistence type="predicted"/>
<sequence>MRKIAFYIVSIALLLLFVEEANAQCAMCKAVTESSSQADPNQLNTGAGINKGIIYIMFIPYLLLGFLFWHFFKDRIKGFLLDMGVIGG</sequence>
<evidence type="ECO:0000256" key="2">
    <source>
        <dbReference type="SAM" id="SignalP"/>
    </source>
</evidence>
<reference evidence="3 4" key="1">
    <citation type="submission" date="2019-08" db="EMBL/GenBank/DDBJ databases">
        <title>Genome of Luteibaculum oceani JCM 18817.</title>
        <authorList>
            <person name="Bowman J.P."/>
        </authorList>
    </citation>
    <scope>NUCLEOTIDE SEQUENCE [LARGE SCALE GENOMIC DNA]</scope>
    <source>
        <strain evidence="3 4">JCM 18817</strain>
    </source>
</reference>
<dbReference type="OrthoDB" id="678747at2"/>
<comment type="caution">
    <text evidence="3">The sequence shown here is derived from an EMBL/GenBank/DDBJ whole genome shotgun (WGS) entry which is preliminary data.</text>
</comment>
<evidence type="ECO:0000313" key="4">
    <source>
        <dbReference type="Proteomes" id="UP000321168"/>
    </source>
</evidence>
<accession>A0A5C6VK85</accession>
<organism evidence="3 4">
    <name type="scientific">Luteibaculum oceani</name>
    <dbReference type="NCBI Taxonomy" id="1294296"/>
    <lineage>
        <taxon>Bacteria</taxon>
        <taxon>Pseudomonadati</taxon>
        <taxon>Bacteroidota</taxon>
        <taxon>Flavobacteriia</taxon>
        <taxon>Flavobacteriales</taxon>
        <taxon>Luteibaculaceae</taxon>
        <taxon>Luteibaculum</taxon>
    </lineage>
</organism>
<protein>
    <submittedName>
        <fullName evidence="3">Uncharacterized protein</fullName>
    </submittedName>
</protein>
<feature type="transmembrane region" description="Helical" evidence="1">
    <location>
        <begin position="52"/>
        <end position="72"/>
    </location>
</feature>
<name>A0A5C6VK85_9FLAO</name>
<evidence type="ECO:0000313" key="3">
    <source>
        <dbReference type="EMBL" id="TXC85041.1"/>
    </source>
</evidence>
<gene>
    <name evidence="3" type="ORF">FRX97_00010</name>
</gene>
<keyword evidence="4" id="KW-1185">Reference proteome</keyword>
<evidence type="ECO:0000256" key="1">
    <source>
        <dbReference type="SAM" id="Phobius"/>
    </source>
</evidence>
<feature type="chain" id="PRO_5022683770" evidence="2">
    <location>
        <begin position="24"/>
        <end position="88"/>
    </location>
</feature>